<organism evidence="8 9">
    <name type="scientific">Companilactobacillus bobalius</name>
    <dbReference type="NCBI Taxonomy" id="2801451"/>
    <lineage>
        <taxon>Bacteria</taxon>
        <taxon>Bacillati</taxon>
        <taxon>Bacillota</taxon>
        <taxon>Bacilli</taxon>
        <taxon>Lactobacillales</taxon>
        <taxon>Lactobacillaceae</taxon>
        <taxon>Companilactobacillus</taxon>
    </lineage>
</organism>
<evidence type="ECO:0000259" key="7">
    <source>
        <dbReference type="Pfam" id="PF00248"/>
    </source>
</evidence>
<gene>
    <name evidence="8" type="ORF">LKACC16343_00300</name>
</gene>
<feature type="binding site" evidence="5">
    <location>
        <position position="123"/>
    </location>
    <ligand>
        <name>substrate</name>
    </ligand>
</feature>
<feature type="site" description="Lowers pKa of active site Tyr" evidence="6">
    <location>
        <position position="90"/>
    </location>
</feature>
<feature type="active site" description="Proton donor" evidence="4">
    <location>
        <position position="65"/>
    </location>
</feature>
<dbReference type="AlphaFoldDB" id="A0A202FFH3"/>
<dbReference type="InterPro" id="IPR020471">
    <property type="entry name" value="AKR"/>
</dbReference>
<dbReference type="CDD" id="cd19133">
    <property type="entry name" value="AKR_AKR5F1"/>
    <property type="match status" value="1"/>
</dbReference>
<keyword evidence="3 8" id="KW-0560">Oxidoreductase</keyword>
<evidence type="ECO:0000256" key="3">
    <source>
        <dbReference type="ARBA" id="ARBA00023002"/>
    </source>
</evidence>
<dbReference type="Pfam" id="PF00248">
    <property type="entry name" value="Aldo_ket_red"/>
    <property type="match status" value="1"/>
</dbReference>
<feature type="domain" description="NADP-dependent oxidoreductase" evidence="7">
    <location>
        <begin position="40"/>
        <end position="274"/>
    </location>
</feature>
<dbReference type="EC" id="1.1.1.346" evidence="8"/>
<proteinExistence type="inferred from homology"/>
<evidence type="ECO:0000256" key="6">
    <source>
        <dbReference type="PIRSR" id="PIRSR000097-3"/>
    </source>
</evidence>
<comment type="caution">
    <text evidence="8">The sequence shown here is derived from an EMBL/GenBank/DDBJ whole genome shotgun (WGS) entry which is preliminary data.</text>
</comment>
<protein>
    <submittedName>
        <fullName evidence="8">2,5-didehydrogluconate reductase (2-dehydro-L-gulonate-forming)</fullName>
        <ecNumber evidence="8">1.1.1.346</ecNumber>
    </submittedName>
</protein>
<dbReference type="FunFam" id="3.20.20.100:FF:000015">
    <property type="entry name" value="Oxidoreductase, aldo/keto reductase family"/>
    <property type="match status" value="1"/>
</dbReference>
<evidence type="ECO:0000313" key="9">
    <source>
        <dbReference type="Proteomes" id="UP000196232"/>
    </source>
</evidence>
<dbReference type="EMBL" id="MYFM01000001">
    <property type="protein sequence ID" value="OVE99188.1"/>
    <property type="molecule type" value="Genomic_DNA"/>
</dbReference>
<reference evidence="8 9" key="1">
    <citation type="submission" date="2017-03" db="EMBL/GenBank/DDBJ databases">
        <title>Genome sequence of Lactobacillus bobalius KACC 16343.</title>
        <authorList>
            <person name="Chun J."/>
        </authorList>
    </citation>
    <scope>NUCLEOTIDE SEQUENCE [LARGE SCALE GENOMIC DNA]</scope>
    <source>
        <strain evidence="8 9">KACC 16343</strain>
    </source>
</reference>
<dbReference type="GO" id="GO:0016616">
    <property type="term" value="F:oxidoreductase activity, acting on the CH-OH group of donors, NAD or NADP as acceptor"/>
    <property type="evidence" value="ECO:0007669"/>
    <property type="project" value="UniProtKB-ARBA"/>
</dbReference>
<dbReference type="SUPFAM" id="SSF51430">
    <property type="entry name" value="NAD(P)-linked oxidoreductase"/>
    <property type="match status" value="1"/>
</dbReference>
<accession>A0A202FFH3</accession>
<evidence type="ECO:0000256" key="2">
    <source>
        <dbReference type="ARBA" id="ARBA00022857"/>
    </source>
</evidence>
<dbReference type="PRINTS" id="PR00069">
    <property type="entry name" value="ALDKETRDTASE"/>
</dbReference>
<dbReference type="InterPro" id="IPR036812">
    <property type="entry name" value="NAD(P)_OxRdtase_dom_sf"/>
</dbReference>
<dbReference type="PIRSF" id="PIRSF000097">
    <property type="entry name" value="AKR"/>
    <property type="match status" value="1"/>
</dbReference>
<evidence type="ECO:0000256" key="1">
    <source>
        <dbReference type="ARBA" id="ARBA00007905"/>
    </source>
</evidence>
<dbReference type="InterPro" id="IPR023210">
    <property type="entry name" value="NADP_OxRdtase_dom"/>
</dbReference>
<name>A0A202FFH3_9LACO</name>
<dbReference type="Proteomes" id="UP000196232">
    <property type="component" value="Unassembled WGS sequence"/>
</dbReference>
<sequence length="299" mass="34615">MEQIKIYSHKILRGKSTEYITLNNGVKMPMQGLGVFRIDDPNECEKTVYQALKAGYRYIDTATAYQNEGAVGRGIKRSGIPREELFIATKLWVTDANYNDTKNAFEKSLKLLGLDYLDLYIIHQPYNDYYGAWRAMEELYQAGKIRALGVDNFRQDRMADFVHFNKIKPQVNYLETHPFYQRTEELEYLNSENIVQVAWSPFAAGKFNVFKDDTLNKIAESHGKSVGQIILRWLFQRGIASIPKTTHIARMKENMNIFDFNLSSEEMNKILKLDKNNSVAGNRETAKEVNNFFDAFKNI</sequence>
<evidence type="ECO:0000256" key="5">
    <source>
        <dbReference type="PIRSR" id="PIRSR000097-2"/>
    </source>
</evidence>
<dbReference type="Gene3D" id="3.20.20.100">
    <property type="entry name" value="NADP-dependent oxidoreductase domain"/>
    <property type="match status" value="1"/>
</dbReference>
<dbReference type="PROSITE" id="PS00063">
    <property type="entry name" value="ALDOKETO_REDUCTASE_3"/>
    <property type="match status" value="1"/>
</dbReference>
<comment type="similarity">
    <text evidence="1">Belongs to the aldo/keto reductase family.</text>
</comment>
<dbReference type="PANTHER" id="PTHR43827">
    <property type="entry name" value="2,5-DIKETO-D-GLUCONIC ACID REDUCTASE"/>
    <property type="match status" value="1"/>
</dbReference>
<evidence type="ECO:0000256" key="4">
    <source>
        <dbReference type="PIRSR" id="PIRSR000097-1"/>
    </source>
</evidence>
<dbReference type="PANTHER" id="PTHR43827:SF3">
    <property type="entry name" value="NADP-DEPENDENT OXIDOREDUCTASE DOMAIN-CONTAINING PROTEIN"/>
    <property type="match status" value="1"/>
</dbReference>
<keyword evidence="2" id="KW-0521">NADP</keyword>
<evidence type="ECO:0000313" key="8">
    <source>
        <dbReference type="EMBL" id="OVE99188.1"/>
    </source>
</evidence>
<dbReference type="InterPro" id="IPR018170">
    <property type="entry name" value="Aldo/ket_reductase_CS"/>
</dbReference>